<dbReference type="Proteomes" id="UP001482620">
    <property type="component" value="Unassembled WGS sequence"/>
</dbReference>
<sequence length="78" mass="8998">MQQSRARQLSLSLSLSLSLPLLLDCSINTLLRPRHLNVLQRILLITGEFTSVFLHQGYFSNFQQQDFVLNALQTEFHP</sequence>
<evidence type="ECO:0000313" key="3">
    <source>
        <dbReference type="Proteomes" id="UP001482620"/>
    </source>
</evidence>
<accession>A0ABV0UX28</accession>
<name>A0ABV0UX28_9TELE</name>
<evidence type="ECO:0000313" key="2">
    <source>
        <dbReference type="EMBL" id="MEQ2249640.1"/>
    </source>
</evidence>
<gene>
    <name evidence="2" type="ORF">ILYODFUR_031434</name>
</gene>
<keyword evidence="1" id="KW-0732">Signal</keyword>
<organism evidence="2 3">
    <name type="scientific">Ilyodon furcidens</name>
    <name type="common">goldbreast splitfin</name>
    <dbReference type="NCBI Taxonomy" id="33524"/>
    <lineage>
        <taxon>Eukaryota</taxon>
        <taxon>Metazoa</taxon>
        <taxon>Chordata</taxon>
        <taxon>Craniata</taxon>
        <taxon>Vertebrata</taxon>
        <taxon>Euteleostomi</taxon>
        <taxon>Actinopterygii</taxon>
        <taxon>Neopterygii</taxon>
        <taxon>Teleostei</taxon>
        <taxon>Neoteleostei</taxon>
        <taxon>Acanthomorphata</taxon>
        <taxon>Ovalentaria</taxon>
        <taxon>Atherinomorphae</taxon>
        <taxon>Cyprinodontiformes</taxon>
        <taxon>Goodeidae</taxon>
        <taxon>Ilyodon</taxon>
    </lineage>
</organism>
<feature type="signal peptide" evidence="1">
    <location>
        <begin position="1"/>
        <end position="25"/>
    </location>
</feature>
<dbReference type="EMBL" id="JAHRIQ010085976">
    <property type="protein sequence ID" value="MEQ2249640.1"/>
    <property type="molecule type" value="Genomic_DNA"/>
</dbReference>
<proteinExistence type="predicted"/>
<feature type="chain" id="PRO_5046788797" description="Secreted protein" evidence="1">
    <location>
        <begin position="26"/>
        <end position="78"/>
    </location>
</feature>
<evidence type="ECO:0008006" key="4">
    <source>
        <dbReference type="Google" id="ProtNLM"/>
    </source>
</evidence>
<keyword evidence="3" id="KW-1185">Reference proteome</keyword>
<evidence type="ECO:0000256" key="1">
    <source>
        <dbReference type="SAM" id="SignalP"/>
    </source>
</evidence>
<comment type="caution">
    <text evidence="2">The sequence shown here is derived from an EMBL/GenBank/DDBJ whole genome shotgun (WGS) entry which is preliminary data.</text>
</comment>
<reference evidence="2 3" key="1">
    <citation type="submission" date="2021-06" db="EMBL/GenBank/DDBJ databases">
        <authorList>
            <person name="Palmer J.M."/>
        </authorList>
    </citation>
    <scope>NUCLEOTIDE SEQUENCE [LARGE SCALE GENOMIC DNA]</scope>
    <source>
        <strain evidence="3">if_2019</strain>
        <tissue evidence="2">Muscle</tissue>
    </source>
</reference>
<protein>
    <recommendedName>
        <fullName evidence="4">Secreted protein</fullName>
    </recommendedName>
</protein>